<proteinExistence type="predicted"/>
<evidence type="ECO:0000313" key="3">
    <source>
        <dbReference type="Proteomes" id="UP000241238"/>
    </source>
</evidence>
<protein>
    <recommendedName>
        <fullName evidence="4">DUF4402 domain-containing protein</fullName>
    </recommendedName>
</protein>
<feature type="chain" id="PRO_5046175545" description="DUF4402 domain-containing protein" evidence="1">
    <location>
        <begin position="20"/>
        <end position="171"/>
    </location>
</feature>
<accession>A0ABM6U473</accession>
<dbReference type="EMBL" id="CP028103">
    <property type="protein sequence ID" value="AVQ31095.1"/>
    <property type="molecule type" value="Genomic_DNA"/>
</dbReference>
<evidence type="ECO:0008006" key="4">
    <source>
        <dbReference type="Google" id="ProtNLM"/>
    </source>
</evidence>
<dbReference type="InterPro" id="IPR025514">
    <property type="entry name" value="DUF4402"/>
</dbReference>
<keyword evidence="1" id="KW-0732">Signal</keyword>
<evidence type="ECO:0000256" key="1">
    <source>
        <dbReference type="SAM" id="SignalP"/>
    </source>
</evidence>
<reference evidence="3" key="1">
    <citation type="journal article" date="2018" name="MSphere">
        <title>Fusobacterium Genomics Using MinION and Illumina Sequencing Enables Genome Completion and Correction.</title>
        <authorList>
            <person name="Todd S.M."/>
            <person name="Settlage R.E."/>
            <person name="Lahmers K.K."/>
            <person name="Slade D.J."/>
        </authorList>
    </citation>
    <scope>NUCLEOTIDE SEQUENCE [LARGE SCALE GENOMIC DNA]</scope>
    <source>
        <strain evidence="3">ATCC 27725</strain>
    </source>
</reference>
<gene>
    <name evidence="2" type="ORF">C4N18_07685</name>
</gene>
<dbReference type="Proteomes" id="UP000241238">
    <property type="component" value="Chromosome"/>
</dbReference>
<name>A0ABM6U473_FUSVA</name>
<organism evidence="2 3">
    <name type="scientific">Fusobacterium varium ATCC 27725</name>
    <dbReference type="NCBI Taxonomy" id="469618"/>
    <lineage>
        <taxon>Bacteria</taxon>
        <taxon>Fusobacteriati</taxon>
        <taxon>Fusobacteriota</taxon>
        <taxon>Fusobacteriia</taxon>
        <taxon>Fusobacteriales</taxon>
        <taxon>Fusobacteriaceae</taxon>
        <taxon>Fusobacterium</taxon>
    </lineage>
</organism>
<evidence type="ECO:0000313" key="2">
    <source>
        <dbReference type="EMBL" id="AVQ31095.1"/>
    </source>
</evidence>
<feature type="signal peptide" evidence="1">
    <location>
        <begin position="1"/>
        <end position="19"/>
    </location>
</feature>
<dbReference type="RefSeq" id="WP_005946800.1">
    <property type="nucleotide sequence ID" value="NZ_CP028103.1"/>
</dbReference>
<dbReference type="Pfam" id="PF14352">
    <property type="entry name" value="DUF4402"/>
    <property type="match status" value="1"/>
</dbReference>
<keyword evidence="3" id="KW-1185">Reference proteome</keyword>
<sequence>MKKLLLLSSILAISTTIFGAGMSSSDDLKVTAQIIKPLSITTKEVNFGIITVGQKNISTEGTSGDGKIEVNGEANSNVRFQLDGLSSSIILKTNDSANTLSANLKGVNSSSSSESSTNLAELFDRQHALNENGSIAFIIHGTIPDVPEGTASGLYTGTVKITAKYDFNSNK</sequence>
<dbReference type="GeneID" id="77467870"/>